<name>A0ABY2RRQ5_9NOCA</name>
<keyword evidence="4 10" id="KW-0645">Protease</keyword>
<comment type="similarity">
    <text evidence="2 10 11">Belongs to the peptidase S8 family.</text>
</comment>
<evidence type="ECO:0000256" key="7">
    <source>
        <dbReference type="ARBA" id="ARBA00022825"/>
    </source>
</evidence>
<keyword evidence="3" id="KW-1003">Cell membrane</keyword>
<dbReference type="Pfam" id="PF00082">
    <property type="entry name" value="Peptidase_S8"/>
    <property type="match status" value="1"/>
</dbReference>
<feature type="transmembrane region" description="Helical" evidence="13">
    <location>
        <begin position="439"/>
        <end position="459"/>
    </location>
</feature>
<keyword evidence="8 13" id="KW-1133">Transmembrane helix</keyword>
<evidence type="ECO:0000256" key="2">
    <source>
        <dbReference type="ARBA" id="ARBA00011073"/>
    </source>
</evidence>
<feature type="region of interest" description="Disordered" evidence="12">
    <location>
        <begin position="324"/>
        <end position="343"/>
    </location>
</feature>
<proteinExistence type="inferred from homology"/>
<evidence type="ECO:0000256" key="11">
    <source>
        <dbReference type="RuleBase" id="RU003355"/>
    </source>
</evidence>
<protein>
    <submittedName>
        <fullName evidence="15">Type VII secretion-associated serine protease mycosin</fullName>
    </submittedName>
</protein>
<evidence type="ECO:0000256" key="10">
    <source>
        <dbReference type="PROSITE-ProRule" id="PRU01240"/>
    </source>
</evidence>
<dbReference type="PROSITE" id="PS00138">
    <property type="entry name" value="SUBTILASE_SER"/>
    <property type="match status" value="1"/>
</dbReference>
<evidence type="ECO:0000256" key="4">
    <source>
        <dbReference type="ARBA" id="ARBA00022670"/>
    </source>
</evidence>
<evidence type="ECO:0000256" key="8">
    <source>
        <dbReference type="ARBA" id="ARBA00022989"/>
    </source>
</evidence>
<dbReference type="PANTHER" id="PTHR43806:SF11">
    <property type="entry name" value="CEREVISIN-RELATED"/>
    <property type="match status" value="1"/>
</dbReference>
<feature type="domain" description="Peptidase S8/S53" evidence="14">
    <location>
        <begin position="99"/>
        <end position="397"/>
    </location>
</feature>
<evidence type="ECO:0000313" key="16">
    <source>
        <dbReference type="Proteomes" id="UP000305109"/>
    </source>
</evidence>
<evidence type="ECO:0000313" key="15">
    <source>
        <dbReference type="EMBL" id="TJZ81761.1"/>
    </source>
</evidence>
<organism evidence="15 16">
    <name type="scientific">Rhodococcus oryzae</name>
    <dbReference type="NCBI Taxonomy" id="2571143"/>
    <lineage>
        <taxon>Bacteria</taxon>
        <taxon>Bacillati</taxon>
        <taxon>Actinomycetota</taxon>
        <taxon>Actinomycetes</taxon>
        <taxon>Mycobacteriales</taxon>
        <taxon>Nocardiaceae</taxon>
        <taxon>Rhodococcus</taxon>
    </lineage>
</organism>
<gene>
    <name evidence="15" type="primary">mycP</name>
    <name evidence="15" type="ORF">FCG67_03430</name>
</gene>
<dbReference type="NCBIfam" id="TIGR03921">
    <property type="entry name" value="T7SS_mycosin"/>
    <property type="match status" value="1"/>
</dbReference>
<comment type="subcellular location">
    <subcellularLocation>
        <location evidence="1">Cell membrane</location>
        <topology evidence="1">Single-pass membrane protein</topology>
    </subcellularLocation>
</comment>
<dbReference type="InterPro" id="IPR022398">
    <property type="entry name" value="Peptidase_S8_His-AS"/>
</dbReference>
<dbReference type="SUPFAM" id="SSF52743">
    <property type="entry name" value="Subtilisin-like"/>
    <property type="match status" value="1"/>
</dbReference>
<evidence type="ECO:0000259" key="14">
    <source>
        <dbReference type="Pfam" id="PF00082"/>
    </source>
</evidence>
<dbReference type="InterPro" id="IPR015500">
    <property type="entry name" value="Peptidase_S8_subtilisin-rel"/>
</dbReference>
<reference evidence="15 16" key="1">
    <citation type="submission" date="2019-04" db="EMBL/GenBank/DDBJ databases">
        <title>Rhodococcus oryzae sp. nov., a novel actinomycete isolated from rhizosphere soil of rice (Oryza sativa L.).</title>
        <authorList>
            <person name="Li C."/>
        </authorList>
    </citation>
    <scope>NUCLEOTIDE SEQUENCE [LARGE SCALE GENOMIC DNA]</scope>
    <source>
        <strain evidence="15 16">NEAU-CX67</strain>
    </source>
</reference>
<dbReference type="PROSITE" id="PS00136">
    <property type="entry name" value="SUBTILASE_ASP"/>
    <property type="match status" value="1"/>
</dbReference>
<evidence type="ECO:0000256" key="1">
    <source>
        <dbReference type="ARBA" id="ARBA00004162"/>
    </source>
</evidence>
<dbReference type="Proteomes" id="UP000305109">
    <property type="component" value="Unassembled WGS sequence"/>
</dbReference>
<dbReference type="EMBL" id="SUMD01000001">
    <property type="protein sequence ID" value="TJZ81761.1"/>
    <property type="molecule type" value="Genomic_DNA"/>
</dbReference>
<keyword evidence="9 13" id="KW-0472">Membrane</keyword>
<dbReference type="InterPro" id="IPR023827">
    <property type="entry name" value="Peptidase_S8_Asp-AS"/>
</dbReference>
<dbReference type="PANTHER" id="PTHR43806">
    <property type="entry name" value="PEPTIDASE S8"/>
    <property type="match status" value="1"/>
</dbReference>
<evidence type="ECO:0000256" key="9">
    <source>
        <dbReference type="ARBA" id="ARBA00023136"/>
    </source>
</evidence>
<comment type="caution">
    <text evidence="15">The sequence shown here is derived from an EMBL/GenBank/DDBJ whole genome shotgun (WGS) entry which is preliminary data.</text>
</comment>
<dbReference type="InterPro" id="IPR050131">
    <property type="entry name" value="Peptidase_S8_subtilisin-like"/>
</dbReference>
<feature type="compositionally biased region" description="Pro residues" evidence="12">
    <location>
        <begin position="43"/>
        <end position="56"/>
    </location>
</feature>
<evidence type="ECO:0000256" key="12">
    <source>
        <dbReference type="SAM" id="MobiDB-lite"/>
    </source>
</evidence>
<evidence type="ECO:0000256" key="5">
    <source>
        <dbReference type="ARBA" id="ARBA00022692"/>
    </source>
</evidence>
<dbReference type="PROSITE" id="PS00137">
    <property type="entry name" value="SUBTILASE_HIS"/>
    <property type="match status" value="1"/>
</dbReference>
<feature type="region of interest" description="Disordered" evidence="12">
    <location>
        <begin position="43"/>
        <end position="78"/>
    </location>
</feature>
<evidence type="ECO:0000256" key="13">
    <source>
        <dbReference type="SAM" id="Phobius"/>
    </source>
</evidence>
<feature type="active site" description="Charge relay system" evidence="10">
    <location>
        <position position="350"/>
    </location>
</feature>
<feature type="active site" description="Charge relay system" evidence="10">
    <location>
        <position position="139"/>
    </location>
</feature>
<dbReference type="InterPro" id="IPR000209">
    <property type="entry name" value="Peptidase_S8/S53_dom"/>
</dbReference>
<keyword evidence="6 10" id="KW-0378">Hydrolase</keyword>
<keyword evidence="16" id="KW-1185">Reference proteome</keyword>
<dbReference type="InterPro" id="IPR023828">
    <property type="entry name" value="Peptidase_S8_Ser-AS"/>
</dbReference>
<evidence type="ECO:0000256" key="6">
    <source>
        <dbReference type="ARBA" id="ARBA00022801"/>
    </source>
</evidence>
<dbReference type="PRINTS" id="PR00723">
    <property type="entry name" value="SUBTILISIN"/>
</dbReference>
<evidence type="ECO:0000256" key="3">
    <source>
        <dbReference type="ARBA" id="ARBA00022475"/>
    </source>
</evidence>
<dbReference type="Gene3D" id="3.40.50.200">
    <property type="entry name" value="Peptidase S8/S53 domain"/>
    <property type="match status" value="1"/>
</dbReference>
<dbReference type="PROSITE" id="PS51892">
    <property type="entry name" value="SUBTILASE"/>
    <property type="match status" value="1"/>
</dbReference>
<sequence>MLGVRAVHHDARPVSGHARRIPIALAGVALAVSLGQATAIAVPPPSIDPGRVPPNSAPSGPKTELRDPCSTTQPAADLAQVPPPQRALDLESVWPLSTGRGQTVAVIDTGVERHSRLPGLIPGGDYVSTGDGTQDCDAHGTLVAGIIAANRSGQTGFAGVAPDARILSIRQSSNIYRETDGRKDAEGQNAKGAGNVSTLARAIRHAADFPGVTVINISEVACVPAGAGDSAALGAAVDYAARIKDIVVVAAAGNLDSEACKASNPQPNPATPHANPWDSVTTIATPAWYDDQVLAVGSVDQGGAPSPFTVPGPWVDVAAPGTEITSLDPRRPEPTGVTDSVNGGSVQGTSFAAPYVAGTAALIRARFPRLTARQVMDRIEQTAHAPADGWDPFVGHGVIDPAAAVTAELPGSVPVDEPQSTAIAIPEAPAPPDDRPRKVAVAGAGGVVALLGLGLLASFPLRRRLHRDGGETSTG</sequence>
<dbReference type="InterPro" id="IPR036852">
    <property type="entry name" value="Peptidase_S8/S53_dom_sf"/>
</dbReference>
<feature type="active site" description="Charge relay system" evidence="10">
    <location>
        <position position="108"/>
    </location>
</feature>
<accession>A0ABY2RRQ5</accession>
<keyword evidence="7 10" id="KW-0720">Serine protease</keyword>
<keyword evidence="5 13" id="KW-0812">Transmembrane</keyword>
<dbReference type="InterPro" id="IPR023834">
    <property type="entry name" value="T7SS_pept_S8A_mycosin"/>
</dbReference>
<dbReference type="GO" id="GO:0006508">
    <property type="term" value="P:proteolysis"/>
    <property type="evidence" value="ECO:0007669"/>
    <property type="project" value="UniProtKB-KW"/>
</dbReference>
<dbReference type="GO" id="GO:0008233">
    <property type="term" value="F:peptidase activity"/>
    <property type="evidence" value="ECO:0007669"/>
    <property type="project" value="UniProtKB-KW"/>
</dbReference>